<dbReference type="HOGENOM" id="CLU_147214_0_0_6"/>
<protein>
    <recommendedName>
        <fullName evidence="3">HTH cro/C1-type domain-containing protein</fullName>
    </recommendedName>
</protein>
<dbReference type="AlphaFoldDB" id="G3IYS3"/>
<dbReference type="eggNOG" id="ENOG5031N29">
    <property type="taxonomic scope" value="Bacteria"/>
</dbReference>
<evidence type="ECO:0000313" key="2">
    <source>
        <dbReference type="Proteomes" id="UP000004664"/>
    </source>
</evidence>
<name>G3IYS3_METTV</name>
<keyword evidence="2" id="KW-1185">Reference proteome</keyword>
<dbReference type="RefSeq" id="WP_006893732.1">
    <property type="nucleotide sequence ID" value="NZ_JH109153.1"/>
</dbReference>
<dbReference type="STRING" id="697282.Mettu_4389"/>
<dbReference type="InterPro" id="IPR010982">
    <property type="entry name" value="Lambda_DNA-bd_dom_sf"/>
</dbReference>
<dbReference type="Proteomes" id="UP000004664">
    <property type="component" value="Unassembled WGS sequence"/>
</dbReference>
<evidence type="ECO:0008006" key="3">
    <source>
        <dbReference type="Google" id="ProtNLM"/>
    </source>
</evidence>
<accession>G3IYS3</accession>
<gene>
    <name evidence="1" type="ORF">Mettu_4389</name>
</gene>
<dbReference type="GO" id="GO:0003677">
    <property type="term" value="F:DNA binding"/>
    <property type="evidence" value="ECO:0007669"/>
    <property type="project" value="InterPro"/>
</dbReference>
<dbReference type="Gene3D" id="1.10.260.40">
    <property type="entry name" value="lambda repressor-like DNA-binding domains"/>
    <property type="match status" value="1"/>
</dbReference>
<proteinExistence type="predicted"/>
<evidence type="ECO:0000313" key="1">
    <source>
        <dbReference type="EMBL" id="EGW21224.1"/>
    </source>
</evidence>
<sequence length="120" mass="13025">MKTIIDYLDDLKEKFGSDNKAANALNIARERISQVRKRGQLGDETAIKIADALEISRDEVLIAAAIARSEGEVKKSWENISKHMGIAASVTLASALMLTNSSAGAFSDFATFAYRVCILC</sequence>
<dbReference type="EMBL" id="JH109153">
    <property type="protein sequence ID" value="EGW21224.1"/>
    <property type="molecule type" value="Genomic_DNA"/>
</dbReference>
<dbReference type="OrthoDB" id="5574360at2"/>
<reference evidence="1 2" key="1">
    <citation type="submission" date="2011-06" db="EMBL/GenBank/DDBJ databases">
        <title>Genomic sequence of Methylobacter tundripaludum SV96.</title>
        <authorList>
            <consortium name="US DOE Joint Genome Institute"/>
            <person name="Lucas S."/>
            <person name="Han J."/>
            <person name="Lapidus A."/>
            <person name="Cheng J.-F."/>
            <person name="Goodwin L."/>
            <person name="Pitluck S."/>
            <person name="Held B."/>
            <person name="Detter J.C."/>
            <person name="Han C."/>
            <person name="Tapia R."/>
            <person name="Land M."/>
            <person name="Hauser L."/>
            <person name="Kyrpides N."/>
            <person name="Ivanova N."/>
            <person name="Ovchinnikova G."/>
            <person name="Pagani I."/>
            <person name="Klotz M.G."/>
            <person name="Dispirito A.A."/>
            <person name="Murrell J.C."/>
            <person name="Dunfield P."/>
            <person name="Kalyuzhnaya M.G."/>
            <person name="Svenning M."/>
            <person name="Trotsenko Y.A."/>
            <person name="Stein L.Y."/>
            <person name="Woyke T."/>
        </authorList>
    </citation>
    <scope>NUCLEOTIDE SEQUENCE [LARGE SCALE GENOMIC DNA]</scope>
    <source>
        <strain evidence="2">ATCC BAA-1195 / DSM 17260 / SV96</strain>
    </source>
</reference>
<organism evidence="1 2">
    <name type="scientific">Methylobacter tundripaludum (strain ATCC BAA-1195 / DSM 17260 / SV96)</name>
    <dbReference type="NCBI Taxonomy" id="697282"/>
    <lineage>
        <taxon>Bacteria</taxon>
        <taxon>Pseudomonadati</taxon>
        <taxon>Pseudomonadota</taxon>
        <taxon>Gammaproteobacteria</taxon>
        <taxon>Methylococcales</taxon>
        <taxon>Methylococcaceae</taxon>
        <taxon>Methylobacter</taxon>
    </lineage>
</organism>